<protein>
    <submittedName>
        <fullName evidence="2">DUF2812 domain-containing protein</fullName>
    </submittedName>
</protein>
<feature type="transmembrane region" description="Helical" evidence="1">
    <location>
        <begin position="119"/>
        <end position="138"/>
    </location>
</feature>
<keyword evidence="1" id="KW-0812">Transmembrane</keyword>
<name>A0ABR9R4D8_9FIRM</name>
<organism evidence="2 3">
    <name type="scientific">Gemmiger gallinarum</name>
    <dbReference type="NCBI Taxonomy" id="2779354"/>
    <lineage>
        <taxon>Bacteria</taxon>
        <taxon>Bacillati</taxon>
        <taxon>Bacillota</taxon>
        <taxon>Clostridia</taxon>
        <taxon>Eubacteriales</taxon>
        <taxon>Gemmiger</taxon>
    </lineage>
</organism>
<keyword evidence="1" id="KW-0472">Membrane</keyword>
<keyword evidence="1" id="KW-1133">Transmembrane helix</keyword>
<dbReference type="InterPro" id="IPR021359">
    <property type="entry name" value="DUF2812"/>
</dbReference>
<accession>A0ABR9R4D8</accession>
<keyword evidence="3" id="KW-1185">Reference proteome</keyword>
<comment type="caution">
    <text evidence="2">The sequence shown here is derived from an EMBL/GenBank/DDBJ whole genome shotgun (WGS) entry which is preliminary data.</text>
</comment>
<reference evidence="2 3" key="1">
    <citation type="submission" date="2020-10" db="EMBL/GenBank/DDBJ databases">
        <title>ChiBAC.</title>
        <authorList>
            <person name="Zenner C."/>
            <person name="Hitch T.C.A."/>
            <person name="Clavel T."/>
        </authorList>
    </citation>
    <scope>NUCLEOTIDE SEQUENCE [LARGE SCALE GENOMIC DNA]</scope>
    <source>
        <strain evidence="2 3">DSM 109015</strain>
    </source>
</reference>
<sequence length="182" mass="22122">MKDKRTELRIFTIAEWEKEEQYLRKRHQEGWKFTKVSLPGLYRFEKCPPEDVVYQLDYNEEGLKHRDEYVQMFKDCGWEYLQEFAGYTYFRKPVAEMQGEEEIFCDDESRLDMMRRVFAGRYVPILIILMLLILPNIFDQFHSSDADAPILLVLFLILLSVYVWAVASFAYRYWKLKRRLKK</sequence>
<proteinExistence type="predicted"/>
<evidence type="ECO:0000313" key="3">
    <source>
        <dbReference type="Proteomes" id="UP000768567"/>
    </source>
</evidence>
<gene>
    <name evidence="2" type="ORF">INF35_09005</name>
</gene>
<evidence type="ECO:0000256" key="1">
    <source>
        <dbReference type="SAM" id="Phobius"/>
    </source>
</evidence>
<dbReference type="Proteomes" id="UP000768567">
    <property type="component" value="Unassembled WGS sequence"/>
</dbReference>
<evidence type="ECO:0000313" key="2">
    <source>
        <dbReference type="EMBL" id="MBE5037920.1"/>
    </source>
</evidence>
<dbReference type="RefSeq" id="WP_193501613.1">
    <property type="nucleotide sequence ID" value="NZ_JADCKC010000002.1"/>
</dbReference>
<feature type="transmembrane region" description="Helical" evidence="1">
    <location>
        <begin position="150"/>
        <end position="174"/>
    </location>
</feature>
<dbReference type="Pfam" id="PF11193">
    <property type="entry name" value="DUF2812"/>
    <property type="match status" value="1"/>
</dbReference>
<dbReference type="EMBL" id="JADCKC010000002">
    <property type="protein sequence ID" value="MBE5037920.1"/>
    <property type="molecule type" value="Genomic_DNA"/>
</dbReference>